<evidence type="ECO:0000256" key="2">
    <source>
        <dbReference type="ARBA" id="ARBA00013346"/>
    </source>
</evidence>
<reference evidence="4 5" key="1">
    <citation type="submission" date="2016-10" db="EMBL/GenBank/DDBJ databases">
        <authorList>
            <person name="de Groot N.N."/>
        </authorList>
    </citation>
    <scope>NUCLEOTIDE SEQUENCE [LARGE SCALE GENOMIC DNA]</scope>
    <source>
        <strain evidence="4 5">DSM 16077</strain>
    </source>
</reference>
<protein>
    <recommendedName>
        <fullName evidence="2">Protein-L-isoaspartate O-methyltransferase</fullName>
    </recommendedName>
    <alternativeName>
        <fullName evidence="3">Protein L-isoaspartyl methyltransferase</fullName>
    </alternativeName>
</protein>
<dbReference type="GO" id="GO:0004719">
    <property type="term" value="F:protein-L-isoaspartate (D-aspartate) O-methyltransferase activity"/>
    <property type="evidence" value="ECO:0007669"/>
    <property type="project" value="InterPro"/>
</dbReference>
<keyword evidence="4" id="KW-0489">Methyltransferase</keyword>
<name>A0A1G9PX26_9PROT</name>
<evidence type="ECO:0000256" key="3">
    <source>
        <dbReference type="ARBA" id="ARBA00030757"/>
    </source>
</evidence>
<dbReference type="Gene3D" id="3.40.50.150">
    <property type="entry name" value="Vaccinia Virus protein VP39"/>
    <property type="match status" value="1"/>
</dbReference>
<dbReference type="CDD" id="cd02440">
    <property type="entry name" value="AdoMet_MTases"/>
    <property type="match status" value="1"/>
</dbReference>
<evidence type="ECO:0000313" key="5">
    <source>
        <dbReference type="Proteomes" id="UP000199759"/>
    </source>
</evidence>
<dbReference type="OrthoDB" id="9798496at2"/>
<keyword evidence="5" id="KW-1185">Reference proteome</keyword>
<evidence type="ECO:0000313" key="4">
    <source>
        <dbReference type="EMBL" id="SDM03362.1"/>
    </source>
</evidence>
<comment type="similarity">
    <text evidence="1">Belongs to the methyltransferase superfamily. L-isoaspartyl/D-aspartyl protein methyltransferase family.</text>
</comment>
<dbReference type="InterPro" id="IPR029063">
    <property type="entry name" value="SAM-dependent_MTases_sf"/>
</dbReference>
<dbReference type="PANTHER" id="PTHR11579:SF18">
    <property type="entry name" value="PROTEIN-L-ISOASPARTATE O-METHYLTRANSFERASE"/>
    <property type="match status" value="1"/>
</dbReference>
<dbReference type="GO" id="GO:0032259">
    <property type="term" value="P:methylation"/>
    <property type="evidence" value="ECO:0007669"/>
    <property type="project" value="UniProtKB-KW"/>
</dbReference>
<organism evidence="4 5">
    <name type="scientific">Maricaulis salignorans</name>
    <dbReference type="NCBI Taxonomy" id="144026"/>
    <lineage>
        <taxon>Bacteria</taxon>
        <taxon>Pseudomonadati</taxon>
        <taxon>Pseudomonadota</taxon>
        <taxon>Alphaproteobacteria</taxon>
        <taxon>Maricaulales</taxon>
        <taxon>Maricaulaceae</taxon>
        <taxon>Maricaulis</taxon>
    </lineage>
</organism>
<dbReference type="PANTHER" id="PTHR11579">
    <property type="entry name" value="PROTEIN-L-ISOASPARTATE O-METHYLTRANSFERASE"/>
    <property type="match status" value="1"/>
</dbReference>
<evidence type="ECO:0000256" key="1">
    <source>
        <dbReference type="ARBA" id="ARBA00005369"/>
    </source>
</evidence>
<dbReference type="RefSeq" id="WP_091768155.1">
    <property type="nucleotide sequence ID" value="NZ_FNHG01000004.1"/>
</dbReference>
<keyword evidence="4" id="KW-0808">Transferase</keyword>
<proteinExistence type="inferred from homology"/>
<dbReference type="InterPro" id="IPR000682">
    <property type="entry name" value="PCMT"/>
</dbReference>
<dbReference type="STRING" id="144026.SAMN04488568_10469"/>
<dbReference type="GO" id="GO:0005737">
    <property type="term" value="C:cytoplasm"/>
    <property type="evidence" value="ECO:0007669"/>
    <property type="project" value="TreeGrafter"/>
</dbReference>
<dbReference type="AlphaFoldDB" id="A0A1G9PX26"/>
<dbReference type="SUPFAM" id="SSF53335">
    <property type="entry name" value="S-adenosyl-L-methionine-dependent methyltransferases"/>
    <property type="match status" value="1"/>
</dbReference>
<gene>
    <name evidence="4" type="ORF">SAMN04488568_10469</name>
</gene>
<dbReference type="EMBL" id="FNHG01000004">
    <property type="protein sequence ID" value="SDM03362.1"/>
    <property type="molecule type" value="Genomic_DNA"/>
</dbReference>
<sequence length="217" mass="23239">MNELDQARKQMVDCQIRPADVTDRRLIAAFMAVPRHLFTPRARIALAYADSEVATGDRRTMMRPRDLAKLIQAAAIEPDELVLDIACGRGYSTAILSHMAETVVGLDDDEDGLARASDLLTKVDADNAVVIAGDPKLGVPKQGPFDVIFVNGSISEVPAAWFDQLAPGGRLVAIIRKGPVGKATVFTRSAAGIGERVVFDATARLLPGFALEPGFSL</sequence>
<dbReference type="Pfam" id="PF01135">
    <property type="entry name" value="PCMT"/>
    <property type="match status" value="1"/>
</dbReference>
<dbReference type="Proteomes" id="UP000199759">
    <property type="component" value="Unassembled WGS sequence"/>
</dbReference>
<accession>A0A1G9PX26</accession>